<evidence type="ECO:0000259" key="3">
    <source>
        <dbReference type="PROSITE" id="PS50006"/>
    </source>
</evidence>
<dbReference type="EMBL" id="CP002045">
    <property type="protein sequence ID" value="ADH91870.1"/>
    <property type="molecule type" value="Genomic_DNA"/>
</dbReference>
<feature type="domain" description="FHA" evidence="3">
    <location>
        <begin position="82"/>
        <end position="131"/>
    </location>
</feature>
<dbReference type="PANTHER" id="PTHR23308">
    <property type="entry name" value="NUCLEAR INHIBITOR OF PROTEIN PHOSPHATASE-1"/>
    <property type="match status" value="1"/>
</dbReference>
<dbReference type="Gene3D" id="2.60.200.20">
    <property type="match status" value="1"/>
</dbReference>
<dbReference type="KEGG" id="ahe:Arch_0106"/>
<dbReference type="OrthoDB" id="277520at2"/>
<dbReference type="InterPro" id="IPR000253">
    <property type="entry name" value="FHA_dom"/>
</dbReference>
<sequence length="154" mass="16877">MSALVVTLLRFGFLVLVWLLVIFMLVTIRNDIFGTKIRDRARKPSAVAQSSREEPVSSLPRHLVVVRGPLTGTALPLGSSSITVGRSPDSALVLDDGYASSRHARFYREGDQWFIEDLNSTNGTWVGTSKIVGPVQLEVGVPVVIGKTSMELRR</sequence>
<accession>D7BLS1</accession>
<proteinExistence type="predicted"/>
<dbReference type="InterPro" id="IPR008984">
    <property type="entry name" value="SMAD_FHA_dom_sf"/>
</dbReference>
<dbReference type="AlphaFoldDB" id="D7BLS1"/>
<dbReference type="SUPFAM" id="SSF49879">
    <property type="entry name" value="SMAD/FHA domain"/>
    <property type="match status" value="1"/>
</dbReference>
<evidence type="ECO:0000313" key="4">
    <source>
        <dbReference type="EMBL" id="ADH91870.1"/>
    </source>
</evidence>
<gene>
    <name evidence="4" type="ordered locus">Arch_0106</name>
</gene>
<keyword evidence="2" id="KW-0472">Membrane</keyword>
<evidence type="ECO:0000256" key="1">
    <source>
        <dbReference type="ARBA" id="ARBA00022553"/>
    </source>
</evidence>
<dbReference type="PROSITE" id="PS50006">
    <property type="entry name" value="FHA_DOMAIN"/>
    <property type="match status" value="1"/>
</dbReference>
<dbReference type="SMART" id="SM00240">
    <property type="entry name" value="FHA"/>
    <property type="match status" value="1"/>
</dbReference>
<keyword evidence="2" id="KW-1133">Transmembrane helix</keyword>
<evidence type="ECO:0000256" key="2">
    <source>
        <dbReference type="SAM" id="Phobius"/>
    </source>
</evidence>
<organism evidence="4 5">
    <name type="scientific">Arcanobacterium haemolyticum (strain ATCC 9345 / DSM 20595 / CCM 5947 / CCUG 17215 / LMG 16163 / NBRC 15585 / NCTC 8452 / 11018)</name>
    <dbReference type="NCBI Taxonomy" id="644284"/>
    <lineage>
        <taxon>Bacteria</taxon>
        <taxon>Bacillati</taxon>
        <taxon>Actinomycetota</taxon>
        <taxon>Actinomycetes</taxon>
        <taxon>Actinomycetales</taxon>
        <taxon>Actinomycetaceae</taxon>
        <taxon>Arcanobacterium</taxon>
    </lineage>
</organism>
<evidence type="ECO:0000313" key="5">
    <source>
        <dbReference type="Proteomes" id="UP000000376"/>
    </source>
</evidence>
<feature type="transmembrane region" description="Helical" evidence="2">
    <location>
        <begin position="6"/>
        <end position="28"/>
    </location>
</feature>
<keyword evidence="5" id="KW-1185">Reference proteome</keyword>
<keyword evidence="1" id="KW-0597">Phosphoprotein</keyword>
<reference evidence="4 5" key="1">
    <citation type="journal article" date="2010" name="Stand. Genomic Sci.">
        <title>Complete genome sequence of Arcanobacterium haemolyticum type strain (11018).</title>
        <authorList>
            <person name="Yasawong M."/>
            <person name="Teshima H."/>
            <person name="Lapidus A."/>
            <person name="Nolan M."/>
            <person name="Lucas S."/>
            <person name="Glavina Del Rio T."/>
            <person name="Tice H."/>
            <person name="Cheng J."/>
            <person name="Bruce D."/>
            <person name="Detter C."/>
            <person name="Tapia R."/>
            <person name="Han C."/>
            <person name="Goodwin L."/>
            <person name="Pitluck S."/>
            <person name="Liolios K."/>
            <person name="Ivanova N."/>
            <person name="Mavromatis K."/>
            <person name="Mikhailova N."/>
            <person name="Pati A."/>
            <person name="Chen A."/>
            <person name="Palaniappan K."/>
            <person name="Land M."/>
            <person name="Hauser L."/>
            <person name="Chang Y."/>
            <person name="Jeffries C."/>
            <person name="Rohde M."/>
            <person name="Sikorski J."/>
            <person name="Pukall R."/>
            <person name="Goker M."/>
            <person name="Woyke T."/>
            <person name="Bristow J."/>
            <person name="Eisen J."/>
            <person name="Markowitz V."/>
            <person name="Hugenholtz P."/>
            <person name="Kyrpides N."/>
            <person name="Klenk H."/>
        </authorList>
    </citation>
    <scope>NUCLEOTIDE SEQUENCE [LARGE SCALE GENOMIC DNA]</scope>
    <source>
        <strain evidence="5">ATCC 9345 / DSM 20595 / CCUG 17215 / LMG 16163 / NBRC 15585 / NCTC 8452 / 11018</strain>
    </source>
</reference>
<dbReference type="Proteomes" id="UP000000376">
    <property type="component" value="Chromosome"/>
</dbReference>
<dbReference type="InterPro" id="IPR050923">
    <property type="entry name" value="Cell_Proc_Reg/RNA_Proc"/>
</dbReference>
<name>D7BLS1_ARCHD</name>
<dbReference type="STRING" id="644284.Arch_0106"/>
<dbReference type="Pfam" id="PF00498">
    <property type="entry name" value="FHA"/>
    <property type="match status" value="1"/>
</dbReference>
<dbReference type="RefSeq" id="WP_013169368.1">
    <property type="nucleotide sequence ID" value="NC_014218.1"/>
</dbReference>
<dbReference type="HOGENOM" id="CLU_131367_0_0_11"/>
<keyword evidence="2" id="KW-0812">Transmembrane</keyword>
<dbReference type="eggNOG" id="COG1716">
    <property type="taxonomic scope" value="Bacteria"/>
</dbReference>
<protein>
    <submittedName>
        <fullName evidence="4">FHA domain containing protein</fullName>
    </submittedName>
</protein>